<evidence type="ECO:0000259" key="2">
    <source>
        <dbReference type="PROSITE" id="PS50943"/>
    </source>
</evidence>
<accession>A0ABN0U794</accession>
<dbReference type="PROSITE" id="PS50943">
    <property type="entry name" value="HTH_CROC1"/>
    <property type="match status" value="1"/>
</dbReference>
<protein>
    <recommendedName>
        <fullName evidence="2">HTH cro/C1-type domain-containing protein</fullName>
    </recommendedName>
</protein>
<reference evidence="3 4" key="1">
    <citation type="journal article" date="2019" name="Int. J. Syst. Evol. Microbiol.">
        <title>The Global Catalogue of Microorganisms (GCM) 10K type strain sequencing project: providing services to taxonomists for standard genome sequencing and annotation.</title>
        <authorList>
            <consortium name="The Broad Institute Genomics Platform"/>
            <consortium name="The Broad Institute Genome Sequencing Center for Infectious Disease"/>
            <person name="Wu L."/>
            <person name="Ma J."/>
        </authorList>
    </citation>
    <scope>NUCLEOTIDE SEQUENCE [LARGE SCALE GENOMIC DNA]</scope>
    <source>
        <strain evidence="3 4">JCM 16242</strain>
    </source>
</reference>
<proteinExistence type="predicted"/>
<keyword evidence="1" id="KW-0238">DNA-binding</keyword>
<dbReference type="Pfam" id="PF13560">
    <property type="entry name" value="HTH_31"/>
    <property type="match status" value="1"/>
</dbReference>
<dbReference type="Gene3D" id="1.10.260.40">
    <property type="entry name" value="lambda repressor-like DNA-binding domains"/>
    <property type="match status" value="1"/>
</dbReference>
<dbReference type="SMART" id="SM00530">
    <property type="entry name" value="HTH_XRE"/>
    <property type="match status" value="1"/>
</dbReference>
<dbReference type="InterPro" id="IPR001387">
    <property type="entry name" value="Cro/C1-type_HTH"/>
</dbReference>
<keyword evidence="4" id="KW-1185">Reference proteome</keyword>
<dbReference type="InterPro" id="IPR050807">
    <property type="entry name" value="TransReg_Diox_bact_type"/>
</dbReference>
<evidence type="ECO:0000256" key="1">
    <source>
        <dbReference type="ARBA" id="ARBA00023125"/>
    </source>
</evidence>
<dbReference type="EMBL" id="BAAAFO010000001">
    <property type="protein sequence ID" value="GAA0241039.1"/>
    <property type="molecule type" value="Genomic_DNA"/>
</dbReference>
<dbReference type="CDD" id="cd00093">
    <property type="entry name" value="HTH_XRE"/>
    <property type="match status" value="1"/>
</dbReference>
<evidence type="ECO:0000313" key="4">
    <source>
        <dbReference type="Proteomes" id="UP001500657"/>
    </source>
</evidence>
<dbReference type="PANTHER" id="PTHR46797:SF1">
    <property type="entry name" value="METHYLPHOSPHONATE SYNTHASE"/>
    <property type="match status" value="1"/>
</dbReference>
<gene>
    <name evidence="3" type="ORF">GCM10009126_03320</name>
</gene>
<sequence length="97" mass="10886">MLDIYIEMSDISDMDIQSLLSDTGRQIRELRKRRGLTQAALAGRAGMARSKLVLLEQGKGSVAFESYARIAAALDAAFRLEPAQRPTFEELAEHYRE</sequence>
<dbReference type="SUPFAM" id="SSF47413">
    <property type="entry name" value="lambda repressor-like DNA-binding domains"/>
    <property type="match status" value="1"/>
</dbReference>
<feature type="domain" description="HTH cro/C1-type" evidence="2">
    <location>
        <begin position="27"/>
        <end position="83"/>
    </location>
</feature>
<dbReference type="InterPro" id="IPR010982">
    <property type="entry name" value="Lambda_DNA-bd_dom_sf"/>
</dbReference>
<organism evidence="3 4">
    <name type="scientific">Rhodanobacter caeni</name>
    <dbReference type="NCBI Taxonomy" id="657654"/>
    <lineage>
        <taxon>Bacteria</taxon>
        <taxon>Pseudomonadati</taxon>
        <taxon>Pseudomonadota</taxon>
        <taxon>Gammaproteobacteria</taxon>
        <taxon>Lysobacterales</taxon>
        <taxon>Rhodanobacteraceae</taxon>
        <taxon>Rhodanobacter</taxon>
    </lineage>
</organism>
<dbReference type="PANTHER" id="PTHR46797">
    <property type="entry name" value="HTH-TYPE TRANSCRIPTIONAL REGULATOR"/>
    <property type="match status" value="1"/>
</dbReference>
<evidence type="ECO:0000313" key="3">
    <source>
        <dbReference type="EMBL" id="GAA0241039.1"/>
    </source>
</evidence>
<comment type="caution">
    <text evidence="3">The sequence shown here is derived from an EMBL/GenBank/DDBJ whole genome shotgun (WGS) entry which is preliminary data.</text>
</comment>
<dbReference type="Proteomes" id="UP001500657">
    <property type="component" value="Unassembled WGS sequence"/>
</dbReference>
<name>A0ABN0U794_9GAMM</name>